<dbReference type="RefSeq" id="WP_165098161.1">
    <property type="nucleotide sequence ID" value="NZ_CP049056.1"/>
</dbReference>
<dbReference type="Gene3D" id="1.10.640.10">
    <property type="entry name" value="Haem peroxidase domain superfamily, animal type"/>
    <property type="match status" value="1"/>
</dbReference>
<dbReference type="GO" id="GO:0006631">
    <property type="term" value="P:fatty acid metabolic process"/>
    <property type="evidence" value="ECO:0007669"/>
    <property type="project" value="UniProtKB-ARBA"/>
</dbReference>
<evidence type="ECO:0000256" key="3">
    <source>
        <dbReference type="ARBA" id="ARBA00023002"/>
    </source>
</evidence>
<dbReference type="InterPro" id="IPR037120">
    <property type="entry name" value="Haem_peroxidase_sf_animal"/>
</dbReference>
<dbReference type="GO" id="GO:0004666">
    <property type="term" value="F:prostaglandin-endoperoxide synthase activity"/>
    <property type="evidence" value="ECO:0007669"/>
    <property type="project" value="TreeGrafter"/>
</dbReference>
<dbReference type="Pfam" id="PF03098">
    <property type="entry name" value="An_peroxidase"/>
    <property type="match status" value="1"/>
</dbReference>
<dbReference type="PROSITE" id="PS50292">
    <property type="entry name" value="PEROXIDASE_3"/>
    <property type="match status" value="1"/>
</dbReference>
<dbReference type="InterPro" id="IPR019791">
    <property type="entry name" value="Haem_peroxidase_animal"/>
</dbReference>
<dbReference type="KEGG" id="hdh:G5B40_10195"/>
<keyword evidence="1" id="KW-0479">Metal-binding</keyword>
<dbReference type="GO" id="GO:0046872">
    <property type="term" value="F:metal ion binding"/>
    <property type="evidence" value="ECO:0007669"/>
    <property type="project" value="UniProtKB-KW"/>
</dbReference>
<dbReference type="PRINTS" id="PR00457">
    <property type="entry name" value="ANPEROXIDASE"/>
</dbReference>
<dbReference type="InterPro" id="IPR050783">
    <property type="entry name" value="Oxylipin_biosynth_metab"/>
</dbReference>
<proteinExistence type="predicted"/>
<keyword evidence="3" id="KW-0560">Oxidoreductase</keyword>
<dbReference type="PANTHER" id="PTHR11903">
    <property type="entry name" value="PROSTAGLANDIN G/H SYNTHASE"/>
    <property type="match status" value="1"/>
</dbReference>
<dbReference type="SUPFAM" id="SSF48113">
    <property type="entry name" value="Heme-dependent peroxidases"/>
    <property type="match status" value="1"/>
</dbReference>
<evidence type="ECO:0000256" key="1">
    <source>
        <dbReference type="ARBA" id="ARBA00022723"/>
    </source>
</evidence>
<dbReference type="GO" id="GO:0020037">
    <property type="term" value="F:heme binding"/>
    <property type="evidence" value="ECO:0007669"/>
    <property type="project" value="InterPro"/>
</dbReference>
<evidence type="ECO:0000256" key="4">
    <source>
        <dbReference type="ARBA" id="ARBA00023004"/>
    </source>
</evidence>
<dbReference type="PANTHER" id="PTHR11903:SF39">
    <property type="entry name" value="PROSTAGLANDIN G_H SYNTHASE 2-LIKE"/>
    <property type="match status" value="1"/>
</dbReference>
<evidence type="ECO:0000256" key="2">
    <source>
        <dbReference type="ARBA" id="ARBA00022964"/>
    </source>
</evidence>
<accession>A0A7L5BY69</accession>
<dbReference type="GO" id="GO:0016702">
    <property type="term" value="F:oxidoreductase activity, acting on single donors with incorporation of molecular oxygen, incorporation of two atoms of oxygen"/>
    <property type="evidence" value="ECO:0007669"/>
    <property type="project" value="TreeGrafter"/>
</dbReference>
<gene>
    <name evidence="5" type="ORF">G5B40_10195</name>
</gene>
<keyword evidence="6" id="KW-1185">Reference proteome</keyword>
<dbReference type="GO" id="GO:0006979">
    <property type="term" value="P:response to oxidative stress"/>
    <property type="evidence" value="ECO:0007669"/>
    <property type="project" value="InterPro"/>
</dbReference>
<dbReference type="EMBL" id="CP049056">
    <property type="protein sequence ID" value="QIE55788.1"/>
    <property type="molecule type" value="Genomic_DNA"/>
</dbReference>
<dbReference type="GO" id="GO:0005737">
    <property type="term" value="C:cytoplasm"/>
    <property type="evidence" value="ECO:0007669"/>
    <property type="project" value="TreeGrafter"/>
</dbReference>
<keyword evidence="2" id="KW-0223">Dioxygenase</keyword>
<dbReference type="InterPro" id="IPR010255">
    <property type="entry name" value="Haem_peroxidase_sf"/>
</dbReference>
<keyword evidence="5" id="KW-0575">Peroxidase</keyword>
<dbReference type="AlphaFoldDB" id="A0A7L5BY69"/>
<organism evidence="5 6">
    <name type="scientific">Pikeienuella piscinae</name>
    <dbReference type="NCBI Taxonomy" id="2748098"/>
    <lineage>
        <taxon>Bacteria</taxon>
        <taxon>Pseudomonadati</taxon>
        <taxon>Pseudomonadota</taxon>
        <taxon>Alphaproteobacteria</taxon>
        <taxon>Rhodobacterales</taxon>
        <taxon>Paracoccaceae</taxon>
        <taxon>Pikeienuella</taxon>
    </lineage>
</organism>
<evidence type="ECO:0000313" key="5">
    <source>
        <dbReference type="EMBL" id="QIE55788.1"/>
    </source>
</evidence>
<protein>
    <submittedName>
        <fullName evidence="5">Heme peroxidase</fullName>
    </submittedName>
</protein>
<keyword evidence="4" id="KW-0408">Iron</keyword>
<dbReference type="GO" id="GO:0004601">
    <property type="term" value="F:peroxidase activity"/>
    <property type="evidence" value="ECO:0007669"/>
    <property type="project" value="UniProtKB-KW"/>
</dbReference>
<dbReference type="Proteomes" id="UP000503336">
    <property type="component" value="Chromosome"/>
</dbReference>
<name>A0A7L5BY69_9RHOB</name>
<sequence length="519" mass="59305">MASPISERLINSILKLVGRSEWLSAIVNRILIGRIIGVARRRPHPFGTVHDYTSWRSLTDRTYSARHLESYLRTDYPPVENLLELFRRGDGPQRHCPKSTCLFPTFAQYLTDGFIRTETDETIPDRLKRNTSNHEIDLCPLYGRTLAQTMALRLRDETPGRRGRLKTQVIDGEEYAPFLFDGDEIAPEFEALDKPLGLSDLTGERAERRKTLFAFGGDRANSTPQVAMMNTLFLREHNRLAAMLEDANPHWDDDRVFETARNITIVVFIKIVVEDYINHIAPLPFRLRADPVVAWKAPWNRTNWITTEFSLLYRWHSLVPDMIEWKGEKTPVARTFMNNRFLIDGGLRRGFADMSGQAAGALGPFNTTAALLDVEKASILQGRATALAGYAAYRDYVSLSKPRRFEDISTNPRVIEILKRNYKKPEDIEFFVGLFAEDRAKNAPLPPLILKMVALDAFSQAMTNPLLSEHVFNDRTFSREGMKVIEETGSLRELVLRNTPPGDDDVFIGMTRPEWVFET</sequence>
<evidence type="ECO:0000313" key="6">
    <source>
        <dbReference type="Proteomes" id="UP000503336"/>
    </source>
</evidence>
<reference evidence="5 6" key="1">
    <citation type="submission" date="2020-02" db="EMBL/GenBank/DDBJ databases">
        <title>complete genome sequence of Rhodobacteraceae bacterium.</title>
        <authorList>
            <person name="Park J."/>
            <person name="Kim Y.-S."/>
            <person name="Kim K.-H."/>
        </authorList>
    </citation>
    <scope>NUCLEOTIDE SEQUENCE [LARGE SCALE GENOMIC DNA]</scope>
    <source>
        <strain evidence="5 6">RR4-56</strain>
    </source>
</reference>